<protein>
    <submittedName>
        <fullName evidence="6">Putative amino acid selective channel family protein</fullName>
    </submittedName>
</protein>
<proteinExistence type="evidence at protein level"/>
<keyword evidence="3" id="KW-1133">Transmembrane helix</keyword>
<dbReference type="AlphaFoldDB" id="A0A1D6LHR0"/>
<feature type="compositionally biased region" description="Basic residues" evidence="5">
    <location>
        <begin position="184"/>
        <end position="207"/>
    </location>
</feature>
<evidence type="ECO:0000256" key="1">
    <source>
        <dbReference type="ARBA" id="ARBA00004141"/>
    </source>
</evidence>
<evidence type="ECO:0000313" key="6">
    <source>
        <dbReference type="EMBL" id="AQK79410.1"/>
    </source>
</evidence>
<reference evidence="8" key="1">
    <citation type="journal article" date="2009" name="Science">
        <title>The B73 maize genome: complexity, diversity, and dynamics.</title>
        <authorList>
            <person name="Schnable P.S."/>
            <person name="Ware D."/>
            <person name="Fulton R.S."/>
            <person name="Stein J.C."/>
            <person name="Wei F."/>
            <person name="Pasternak S."/>
            <person name="Liang C."/>
            <person name="Zhang J."/>
            <person name="Fulton L."/>
            <person name="Graves T.A."/>
            <person name="Minx P."/>
            <person name="Reily A.D."/>
            <person name="Courtney L."/>
            <person name="Kruchowski S.S."/>
            <person name="Tomlinson C."/>
            <person name="Strong C."/>
            <person name="Delehaunty K."/>
            <person name="Fronick C."/>
            <person name="Courtney B."/>
            <person name="Rock S.M."/>
            <person name="Belter E."/>
            <person name="Du F."/>
            <person name="Kim K."/>
            <person name="Abbott R.M."/>
            <person name="Cotton M."/>
            <person name="Levy A."/>
            <person name="Marchetto P."/>
            <person name="Ochoa K."/>
            <person name="Jackson S.M."/>
            <person name="Gillam B."/>
            <person name="Chen W."/>
            <person name="Yan L."/>
            <person name="Higginbotham J."/>
            <person name="Cardenas M."/>
            <person name="Waligorski J."/>
            <person name="Applebaum E."/>
            <person name="Phelps L."/>
            <person name="Falcone J."/>
            <person name="Kanchi K."/>
            <person name="Thane T."/>
            <person name="Scimone A."/>
            <person name="Thane N."/>
            <person name="Henke J."/>
            <person name="Wang T."/>
            <person name="Ruppert J."/>
            <person name="Shah N."/>
            <person name="Rotter K."/>
            <person name="Hodges J."/>
            <person name="Ingenthron E."/>
            <person name="Cordes M."/>
            <person name="Kohlberg S."/>
            <person name="Sgro J."/>
            <person name="Delgado B."/>
            <person name="Mead K."/>
            <person name="Chinwalla A."/>
            <person name="Leonard S."/>
            <person name="Crouse K."/>
            <person name="Collura K."/>
            <person name="Kudrna D."/>
            <person name="Currie J."/>
            <person name="He R."/>
            <person name="Angelova A."/>
            <person name="Rajasekar S."/>
            <person name="Mueller T."/>
            <person name="Lomeli R."/>
            <person name="Scara G."/>
            <person name="Ko A."/>
            <person name="Delaney K."/>
            <person name="Wissotski M."/>
            <person name="Lopez G."/>
            <person name="Campos D."/>
            <person name="Braidotti M."/>
            <person name="Ashley E."/>
            <person name="Golser W."/>
            <person name="Kim H."/>
            <person name="Lee S."/>
            <person name="Lin J."/>
            <person name="Dujmic Z."/>
            <person name="Kim W."/>
            <person name="Talag J."/>
            <person name="Zuccolo A."/>
            <person name="Fan C."/>
            <person name="Sebastian A."/>
            <person name="Kramer M."/>
            <person name="Spiegel L."/>
            <person name="Nascimento L."/>
            <person name="Zutavern T."/>
            <person name="Miller B."/>
            <person name="Ambroise C."/>
            <person name="Muller S."/>
            <person name="Spooner W."/>
            <person name="Narechania A."/>
            <person name="Ren L."/>
            <person name="Wei S."/>
            <person name="Kumari S."/>
            <person name="Faga B."/>
            <person name="Levy M.J."/>
            <person name="McMahan L."/>
            <person name="Van Buren P."/>
            <person name="Vaughn M.W."/>
            <person name="Ying K."/>
            <person name="Yeh C.-T."/>
            <person name="Emrich S.J."/>
            <person name="Jia Y."/>
            <person name="Kalyanaraman A."/>
            <person name="Hsia A.-P."/>
            <person name="Barbazuk W.B."/>
            <person name="Baucom R.S."/>
            <person name="Brutnell T.P."/>
            <person name="Carpita N.C."/>
            <person name="Chaparro C."/>
            <person name="Chia J.-M."/>
            <person name="Deragon J.-M."/>
            <person name="Estill J.C."/>
            <person name="Fu Y."/>
            <person name="Jeddeloh J.A."/>
            <person name="Han Y."/>
            <person name="Lee H."/>
            <person name="Li P."/>
            <person name="Lisch D.R."/>
            <person name="Liu S."/>
            <person name="Liu Z."/>
            <person name="Nagel D.H."/>
            <person name="McCann M.C."/>
            <person name="SanMiguel P."/>
            <person name="Myers A.M."/>
            <person name="Nettleton D."/>
            <person name="Nguyen J."/>
            <person name="Penning B.W."/>
            <person name="Ponnala L."/>
            <person name="Schneider K.L."/>
            <person name="Schwartz D.C."/>
            <person name="Sharma A."/>
            <person name="Soderlund C."/>
            <person name="Springer N.M."/>
            <person name="Sun Q."/>
            <person name="Wang H."/>
            <person name="Waterman M."/>
            <person name="Westerman R."/>
            <person name="Wolfgruber T.K."/>
            <person name="Yang L."/>
            <person name="Yu Y."/>
            <person name="Zhang L."/>
            <person name="Zhou S."/>
            <person name="Zhu Q."/>
            <person name="Bennetzen J.L."/>
            <person name="Dawe R.K."/>
            <person name="Jiang J."/>
            <person name="Jiang N."/>
            <person name="Presting G.G."/>
            <person name="Wessler S.R."/>
            <person name="Aluru S."/>
            <person name="Martienssen R.A."/>
            <person name="Clifton S.W."/>
            <person name="McCombie W.R."/>
            <person name="Wing R.A."/>
            <person name="Wilson R.K."/>
        </authorList>
    </citation>
    <scope>NUCLEOTIDE SEQUENCE [LARGE SCALE GENOMIC DNA]</scope>
    <source>
        <strain evidence="8">cv. B73</strain>
    </source>
</reference>
<dbReference type="GO" id="GO:0015171">
    <property type="term" value="F:amino acid transmembrane transporter activity"/>
    <property type="evidence" value="ECO:0000318"/>
    <property type="project" value="GO_Central"/>
</dbReference>
<dbReference type="ExpressionAtlas" id="A0A1D6LHR0">
    <property type="expression patterns" value="baseline and differential"/>
</dbReference>
<reference evidence="7" key="4">
    <citation type="submission" date="2021-05" db="UniProtKB">
        <authorList>
            <consortium name="EnsemblPlants"/>
        </authorList>
    </citation>
    <scope>IDENTIFICATION</scope>
    <source>
        <strain evidence="7">cv. B73</strain>
    </source>
</reference>
<dbReference type="GO" id="GO:0045037">
    <property type="term" value="P:protein import into chloroplast stroma"/>
    <property type="evidence" value="ECO:0000318"/>
    <property type="project" value="GO_Central"/>
</dbReference>
<evidence type="ECO:0000256" key="2">
    <source>
        <dbReference type="ARBA" id="ARBA00022692"/>
    </source>
</evidence>
<dbReference type="IntAct" id="A0A1D6LHR0">
    <property type="interactions" value="14"/>
</dbReference>
<evidence type="ECO:0000313" key="8">
    <source>
        <dbReference type="Proteomes" id="UP000007305"/>
    </source>
</evidence>
<dbReference type="EnsemblPlants" id="Zm00001eb266860_T001">
    <property type="protein sequence ID" value="Zm00001eb266860_P001"/>
    <property type="gene ID" value="Zm00001eb266860"/>
</dbReference>
<evidence type="ECO:0007829" key="9">
    <source>
        <dbReference type="PeptideAtlas" id="A0A1D6LHR0"/>
    </source>
</evidence>
<reference evidence="6" key="2">
    <citation type="submission" date="2015-12" db="EMBL/GenBank/DDBJ databases">
        <title>Update maize B73 reference genome by single molecule sequencing technologies.</title>
        <authorList>
            <consortium name="Maize Genome Sequencing Project"/>
            <person name="Ware D."/>
        </authorList>
    </citation>
    <scope>NUCLEOTIDE SEQUENCE</scope>
    <source>
        <tissue evidence="6">Seedling</tissue>
    </source>
</reference>
<feature type="compositionally biased region" description="Basic and acidic residues" evidence="5">
    <location>
        <begin position="165"/>
        <end position="183"/>
    </location>
</feature>
<feature type="region of interest" description="Disordered" evidence="5">
    <location>
        <begin position="163"/>
        <end position="207"/>
    </location>
</feature>
<dbReference type="EMBL" id="CM000782">
    <property type="protein sequence ID" value="AQK79410.1"/>
    <property type="molecule type" value="Genomic_DNA"/>
</dbReference>
<dbReference type="InterPro" id="IPR045238">
    <property type="entry name" value="Tim23-like"/>
</dbReference>
<evidence type="ECO:0000256" key="5">
    <source>
        <dbReference type="SAM" id="MobiDB-lite"/>
    </source>
</evidence>
<comment type="subcellular location">
    <subcellularLocation>
        <location evidence="1">Membrane</location>
        <topology evidence="1">Multi-pass membrane protein</topology>
    </subcellularLocation>
</comment>
<accession>A0A1D6LHR0</accession>
<keyword evidence="4" id="KW-0472">Membrane</keyword>
<dbReference type="GO" id="GO:0009707">
    <property type="term" value="C:chloroplast outer membrane"/>
    <property type="evidence" value="ECO:0000318"/>
    <property type="project" value="GO_Central"/>
</dbReference>
<dbReference type="PANTHER" id="PTHR15371:SF2">
    <property type="entry name" value="OUTER ENVELOPE PORE PROTEIN 16-1, CHLOROPLASTIC"/>
    <property type="match status" value="1"/>
</dbReference>
<evidence type="ECO:0000256" key="4">
    <source>
        <dbReference type="ARBA" id="ARBA00023136"/>
    </source>
</evidence>
<dbReference type="Proteomes" id="UP000007305">
    <property type="component" value="Chromosome 6"/>
</dbReference>
<evidence type="ECO:0000313" key="7">
    <source>
        <dbReference type="EnsemblPlants" id="Zm00001eb266860_P001"/>
    </source>
</evidence>
<gene>
    <name evidence="6" type="ORF">ZEAMMB73_Zm00001d035664</name>
</gene>
<sequence length="229" mass="26056">MPRSGFSGSFRSPKIDVVIDMGNPFLNRTVDGFLKIGAVGACKVAAEETFECLHRGDVSKHKVEHALRKMCKEGAYWGTVAGVYVGMVYGVERVRGRSDWVRITSHEYKYARFCCGLKPVTSHSCIMKIVGSVSPVPSQYPTHQFNLRHLLVPVLDPRSFCSHGPAEERDDRGRLVRRPDLRRQQQRQRQGRQGRHHRRRGRHSRRVHQLHYLAEQGATAFAVPLSCKI</sequence>
<organism evidence="6">
    <name type="scientific">Zea mays</name>
    <name type="common">Maize</name>
    <dbReference type="NCBI Taxonomy" id="4577"/>
    <lineage>
        <taxon>Eukaryota</taxon>
        <taxon>Viridiplantae</taxon>
        <taxon>Streptophyta</taxon>
        <taxon>Embryophyta</taxon>
        <taxon>Tracheophyta</taxon>
        <taxon>Spermatophyta</taxon>
        <taxon>Magnoliopsida</taxon>
        <taxon>Liliopsida</taxon>
        <taxon>Poales</taxon>
        <taxon>Poaceae</taxon>
        <taxon>PACMAD clade</taxon>
        <taxon>Panicoideae</taxon>
        <taxon>Andropogonodae</taxon>
        <taxon>Andropogoneae</taxon>
        <taxon>Tripsacinae</taxon>
        <taxon>Zea</taxon>
    </lineage>
</organism>
<dbReference type="PANTHER" id="PTHR15371">
    <property type="entry name" value="TIM23"/>
    <property type="match status" value="1"/>
</dbReference>
<name>A0A1D6LHR0_MAIZE</name>
<evidence type="ECO:0000256" key="3">
    <source>
        <dbReference type="ARBA" id="ARBA00022989"/>
    </source>
</evidence>
<keyword evidence="2" id="KW-0812">Transmembrane</keyword>
<dbReference type="Gramene" id="Zm00001eb266860_T001">
    <property type="protein sequence ID" value="Zm00001eb266860_P001"/>
    <property type="gene ID" value="Zm00001eb266860"/>
</dbReference>
<keyword evidence="8" id="KW-1185">Reference proteome</keyword>
<reference evidence="7" key="3">
    <citation type="submission" date="2019-07" db="EMBL/GenBank/DDBJ databases">
        <authorList>
            <person name="Seetharam A."/>
            <person name="Woodhouse M."/>
            <person name="Cannon E."/>
        </authorList>
    </citation>
    <scope>NUCLEOTIDE SEQUENCE [LARGE SCALE GENOMIC DNA]</scope>
    <source>
        <strain evidence="7">cv. B73</strain>
    </source>
</reference>
<keyword evidence="9" id="KW-1267">Proteomics identification</keyword>